<sequence>MPKAAIYDPYLDTLGGGERYCLTVAEILLSRGWQVDLFWSGDPTLITQATARFSLKLNELNIVPDIFGLKTTDIDTTESQPITKFISHKSSRQSIITKYITTNKYDFCFYLGDGSVPFLFSHKNIFHTQVPFTYQQNLKEKLLSKLKSLFINQIVYNSQFTASFTPNNLSSKTVVIYPPVDIDQLSPNLPKQNIILSVGRFDNILNSKKQDILINVFSRFVRQNPNTNWKLILMGGSRQSPKLNHYLIHLKDLAQNLPIEFIINPDFDQLKQVYSISKIYWHAAGYGIDQNQHPELCEHFGITPVEAMASGLVPLLVNKGGLPEIITNGVNGYLWDEPDDLLAKTQLLINTPAEYVKIQKNAIESSKRFSKHIFETKILEIVNSK</sequence>
<organism evidence="2 3">
    <name type="scientific">Candidatus Shapirobacteria bacterium CG03_land_8_20_14_0_80_35_14</name>
    <dbReference type="NCBI Taxonomy" id="1974878"/>
    <lineage>
        <taxon>Bacteria</taxon>
        <taxon>Candidatus Shapironibacteriota</taxon>
    </lineage>
</organism>
<dbReference type="Gene3D" id="3.40.50.2000">
    <property type="entry name" value="Glycogen Phosphorylase B"/>
    <property type="match status" value="2"/>
</dbReference>
<comment type="caution">
    <text evidence="2">The sequence shown here is derived from an EMBL/GenBank/DDBJ whole genome shotgun (WGS) entry which is preliminary data.</text>
</comment>
<evidence type="ECO:0000259" key="1">
    <source>
        <dbReference type="Pfam" id="PF00534"/>
    </source>
</evidence>
<dbReference type="AlphaFoldDB" id="A0A2M7BMD6"/>
<dbReference type="InterPro" id="IPR001296">
    <property type="entry name" value="Glyco_trans_1"/>
</dbReference>
<protein>
    <recommendedName>
        <fullName evidence="1">Glycosyl transferase family 1 domain-containing protein</fullName>
    </recommendedName>
</protein>
<evidence type="ECO:0000313" key="2">
    <source>
        <dbReference type="EMBL" id="PIV06634.1"/>
    </source>
</evidence>
<dbReference type="Proteomes" id="UP000229191">
    <property type="component" value="Unassembled WGS sequence"/>
</dbReference>
<dbReference type="PANTHER" id="PTHR45919">
    <property type="entry name" value="GDP-MAN:MAN(3)GLCNAC(2)-PP-DOL ALPHA-1,2-MANNOSYLTRANSFERASE"/>
    <property type="match status" value="1"/>
</dbReference>
<dbReference type="GO" id="GO:0004377">
    <property type="term" value="F:GDP-Man:Man(3)GlcNAc(2)-PP-Dol alpha-1,2-mannosyltransferase activity"/>
    <property type="evidence" value="ECO:0007669"/>
    <property type="project" value="InterPro"/>
</dbReference>
<dbReference type="PANTHER" id="PTHR45919:SF1">
    <property type="entry name" value="GDP-MAN:MAN(3)GLCNAC(2)-PP-DOL ALPHA-1,2-MANNOSYLTRANSFERASE"/>
    <property type="match status" value="1"/>
</dbReference>
<dbReference type="InterPro" id="IPR038013">
    <property type="entry name" value="ALG11"/>
</dbReference>
<dbReference type="Pfam" id="PF00534">
    <property type="entry name" value="Glycos_transf_1"/>
    <property type="match status" value="1"/>
</dbReference>
<evidence type="ECO:0000313" key="3">
    <source>
        <dbReference type="Proteomes" id="UP000229191"/>
    </source>
</evidence>
<feature type="domain" description="Glycosyl transferase family 1" evidence="1">
    <location>
        <begin position="190"/>
        <end position="363"/>
    </location>
</feature>
<name>A0A2M7BMD6_9BACT</name>
<dbReference type="GO" id="GO:0006487">
    <property type="term" value="P:protein N-linked glycosylation"/>
    <property type="evidence" value="ECO:0007669"/>
    <property type="project" value="TreeGrafter"/>
</dbReference>
<dbReference type="GO" id="GO:0016020">
    <property type="term" value="C:membrane"/>
    <property type="evidence" value="ECO:0007669"/>
    <property type="project" value="TreeGrafter"/>
</dbReference>
<accession>A0A2M7BMD6</accession>
<reference evidence="3" key="1">
    <citation type="submission" date="2017-09" db="EMBL/GenBank/DDBJ databases">
        <title>Depth-based differentiation of microbial function through sediment-hosted aquifers and enrichment of novel symbionts in the deep terrestrial subsurface.</title>
        <authorList>
            <person name="Probst A.J."/>
            <person name="Ladd B."/>
            <person name="Jarett J.K."/>
            <person name="Geller-Mcgrath D.E."/>
            <person name="Sieber C.M.K."/>
            <person name="Emerson J.B."/>
            <person name="Anantharaman K."/>
            <person name="Thomas B.C."/>
            <person name="Malmstrom R."/>
            <person name="Stieglmeier M."/>
            <person name="Klingl A."/>
            <person name="Woyke T."/>
            <person name="Ryan C.M."/>
            <person name="Banfield J.F."/>
        </authorList>
    </citation>
    <scope>NUCLEOTIDE SEQUENCE [LARGE SCALE GENOMIC DNA]</scope>
</reference>
<dbReference type="EMBL" id="PEVB01000108">
    <property type="protein sequence ID" value="PIV06634.1"/>
    <property type="molecule type" value="Genomic_DNA"/>
</dbReference>
<dbReference type="SUPFAM" id="SSF53756">
    <property type="entry name" value="UDP-Glycosyltransferase/glycogen phosphorylase"/>
    <property type="match status" value="1"/>
</dbReference>
<gene>
    <name evidence="2" type="ORF">COS53_04000</name>
</gene>
<proteinExistence type="predicted"/>